<dbReference type="Gene3D" id="3.10.580.10">
    <property type="entry name" value="CBS-domain"/>
    <property type="match status" value="2"/>
</dbReference>
<dbReference type="EMBL" id="PQWO01000008">
    <property type="protein sequence ID" value="PZD72788.1"/>
    <property type="molecule type" value="Genomic_DNA"/>
</dbReference>
<evidence type="ECO:0000256" key="2">
    <source>
        <dbReference type="PROSITE-ProRule" id="PRU00703"/>
    </source>
</evidence>
<feature type="domain" description="CBS" evidence="3">
    <location>
        <begin position="15"/>
        <end position="86"/>
    </location>
</feature>
<dbReference type="Proteomes" id="UP000248857">
    <property type="component" value="Unassembled WGS sequence"/>
</dbReference>
<evidence type="ECO:0000256" key="1">
    <source>
        <dbReference type="ARBA" id="ARBA00023122"/>
    </source>
</evidence>
<keyword evidence="1 2" id="KW-0129">CBS domain</keyword>
<evidence type="ECO:0000259" key="3">
    <source>
        <dbReference type="PROSITE" id="PS51371"/>
    </source>
</evidence>
<comment type="caution">
    <text evidence="4">The sequence shown here is derived from an EMBL/GenBank/DDBJ whole genome shotgun (WGS) entry which is preliminary data.</text>
</comment>
<dbReference type="GO" id="GO:0003938">
    <property type="term" value="F:IMP dehydrogenase activity"/>
    <property type="evidence" value="ECO:0007669"/>
    <property type="project" value="UniProtKB-EC"/>
</dbReference>
<keyword evidence="4" id="KW-0560">Oxidoreductase</keyword>
<feature type="domain" description="CBS" evidence="3">
    <location>
        <begin position="230"/>
        <end position="287"/>
    </location>
</feature>
<evidence type="ECO:0000313" key="4">
    <source>
        <dbReference type="EMBL" id="PZD72788.1"/>
    </source>
</evidence>
<dbReference type="InterPro" id="IPR051257">
    <property type="entry name" value="Diverse_CBS-Domain"/>
</dbReference>
<dbReference type="InterPro" id="IPR000644">
    <property type="entry name" value="CBS_dom"/>
</dbReference>
<sequence length="314" mass="34999">MPLDGPQLHTPLDAIDPNPLIVAPDASLVEVIGLMSQSPFSRCELGGSVADSSVRSSCVLVMQDQELQGIFTERDIVRLAAENRSLEKCTIAEVMIHPVKTLSRGSLQDVFAVLFLFRRYRIRHLPIVDEFDHLLGVISSETLRKVLKPANLLKLRRVAEVMTVDVVQAEPETSVLCLAQQMAEHRVSCVVIVDLTGENPQPVGIVTERDIVQFQSLQLNLVKQQAQAVMSTPLFLLSPEDSLSMVQQEMQQRRVRRFVVSWNWGQGLGIVTQTSLLKVFDPMEMYSIIEALQRTVQQLESEKANAWKSGTAAS</sequence>
<dbReference type="InterPro" id="IPR046342">
    <property type="entry name" value="CBS_dom_sf"/>
</dbReference>
<dbReference type="RefSeq" id="WP_110986624.1">
    <property type="nucleotide sequence ID" value="NZ_CAWNWM010000008.1"/>
</dbReference>
<gene>
    <name evidence="4" type="primary">guaB_2</name>
    <name evidence="4" type="ORF">C1752_03169</name>
</gene>
<feature type="domain" description="CBS" evidence="3">
    <location>
        <begin position="162"/>
        <end position="221"/>
    </location>
</feature>
<dbReference type="PANTHER" id="PTHR43080:SF2">
    <property type="entry name" value="CBS DOMAIN-CONTAINING PROTEIN"/>
    <property type="match status" value="1"/>
</dbReference>
<dbReference type="SMART" id="SM00116">
    <property type="entry name" value="CBS"/>
    <property type="match status" value="4"/>
</dbReference>
<dbReference type="EC" id="1.1.1.205" evidence="4"/>
<dbReference type="OrthoDB" id="415806at2"/>
<evidence type="ECO:0000313" key="5">
    <source>
        <dbReference type="Proteomes" id="UP000248857"/>
    </source>
</evidence>
<dbReference type="SUPFAM" id="SSF54631">
    <property type="entry name" value="CBS-domain pair"/>
    <property type="match status" value="2"/>
</dbReference>
<dbReference type="PANTHER" id="PTHR43080">
    <property type="entry name" value="CBS DOMAIN-CONTAINING PROTEIN CBSX3, MITOCHONDRIAL"/>
    <property type="match status" value="1"/>
</dbReference>
<reference evidence="4 5" key="1">
    <citation type="journal article" date="2018" name="Sci. Rep.">
        <title>A novel species of the marine cyanobacterium Acaryochloris with a unique pigment content and lifestyle.</title>
        <authorList>
            <person name="Partensky F."/>
            <person name="Six C."/>
            <person name="Ratin M."/>
            <person name="Garczarek L."/>
            <person name="Vaulot D."/>
            <person name="Probert I."/>
            <person name="Calteau A."/>
            <person name="Gourvil P."/>
            <person name="Marie D."/>
            <person name="Grebert T."/>
            <person name="Bouchier C."/>
            <person name="Le Panse S."/>
            <person name="Gachenot M."/>
            <person name="Rodriguez F."/>
            <person name="Garrido J.L."/>
        </authorList>
    </citation>
    <scope>NUCLEOTIDE SEQUENCE [LARGE SCALE GENOMIC DNA]</scope>
    <source>
        <strain evidence="4 5">RCC1774</strain>
    </source>
</reference>
<name>A0A2W1JGY0_9CYAN</name>
<dbReference type="CDD" id="cd04620">
    <property type="entry name" value="CBS_two-component_sensor_histidine_kinase_repeat1"/>
    <property type="match status" value="1"/>
</dbReference>
<accession>A0A2W1JGY0</accession>
<keyword evidence="5" id="KW-1185">Reference proteome</keyword>
<dbReference type="AlphaFoldDB" id="A0A2W1JGY0"/>
<proteinExistence type="predicted"/>
<feature type="domain" description="CBS" evidence="3">
    <location>
        <begin position="95"/>
        <end position="155"/>
    </location>
</feature>
<dbReference type="PROSITE" id="PS51371">
    <property type="entry name" value="CBS"/>
    <property type="match status" value="4"/>
</dbReference>
<dbReference type="CDD" id="cd17774">
    <property type="entry name" value="CBS_two-component_sensor_histidine_kinase_repeat2"/>
    <property type="match status" value="1"/>
</dbReference>
<dbReference type="Pfam" id="PF00571">
    <property type="entry name" value="CBS"/>
    <property type="match status" value="4"/>
</dbReference>
<organism evidence="4 5">
    <name type="scientific">Acaryochloris thomasi RCC1774</name>
    <dbReference type="NCBI Taxonomy" id="1764569"/>
    <lineage>
        <taxon>Bacteria</taxon>
        <taxon>Bacillati</taxon>
        <taxon>Cyanobacteriota</taxon>
        <taxon>Cyanophyceae</taxon>
        <taxon>Acaryochloridales</taxon>
        <taxon>Acaryochloridaceae</taxon>
        <taxon>Acaryochloris</taxon>
        <taxon>Acaryochloris thomasi</taxon>
    </lineage>
</organism>
<protein>
    <submittedName>
        <fullName evidence="4">Inosine-5'-monophosphate dehydrogenase</fullName>
        <ecNumber evidence="4">1.1.1.205</ecNumber>
    </submittedName>
</protein>